<dbReference type="InterPro" id="IPR055214">
    <property type="entry name" value="PTP-NADK"/>
</dbReference>
<proteinExistence type="predicted"/>
<dbReference type="RefSeq" id="WP_193916701.1">
    <property type="nucleotide sequence ID" value="NZ_JADEWL010000005.1"/>
</dbReference>
<evidence type="ECO:0000259" key="1">
    <source>
        <dbReference type="Pfam" id="PF22741"/>
    </source>
</evidence>
<reference evidence="2" key="1">
    <citation type="submission" date="2020-10" db="EMBL/GenBank/DDBJ databases">
        <authorList>
            <person name="Castelo-Branco R."/>
            <person name="Eusebio N."/>
            <person name="Adriana R."/>
            <person name="Vieira A."/>
            <person name="Brugerolle De Fraissinette N."/>
            <person name="Rezende De Castro R."/>
            <person name="Schneider M.P."/>
            <person name="Vasconcelos V."/>
            <person name="Leao P.N."/>
        </authorList>
    </citation>
    <scope>NUCLEOTIDE SEQUENCE</scope>
    <source>
        <strain evidence="2">LEGE 06105</strain>
    </source>
</reference>
<gene>
    <name evidence="2" type="ORF">IQ247_02490</name>
</gene>
<organism evidence="2 3">
    <name type="scientific">Plectonema cf. radiosum LEGE 06105</name>
    <dbReference type="NCBI Taxonomy" id="945769"/>
    <lineage>
        <taxon>Bacteria</taxon>
        <taxon>Bacillati</taxon>
        <taxon>Cyanobacteriota</taxon>
        <taxon>Cyanophyceae</taxon>
        <taxon>Oscillatoriophycideae</taxon>
        <taxon>Oscillatoriales</taxon>
        <taxon>Microcoleaceae</taxon>
        <taxon>Plectonema</taxon>
    </lineage>
</organism>
<dbReference type="EMBL" id="JADEWL010000005">
    <property type="protein sequence ID" value="MBE9211593.1"/>
    <property type="molecule type" value="Genomic_DNA"/>
</dbReference>
<protein>
    <submittedName>
        <fullName evidence="2">Protein tyrosine phosphatase family protein</fullName>
    </submittedName>
</protein>
<dbReference type="Proteomes" id="UP000620559">
    <property type="component" value="Unassembled WGS sequence"/>
</dbReference>
<dbReference type="Pfam" id="PF22741">
    <property type="entry name" value="PTP-NADK"/>
    <property type="match status" value="1"/>
</dbReference>
<dbReference type="SUPFAM" id="SSF52799">
    <property type="entry name" value="(Phosphotyrosine protein) phosphatases II"/>
    <property type="match status" value="1"/>
</dbReference>
<comment type="caution">
    <text evidence="2">The sequence shown here is derived from an EMBL/GenBank/DDBJ whole genome shotgun (WGS) entry which is preliminary data.</text>
</comment>
<dbReference type="InterPro" id="IPR029021">
    <property type="entry name" value="Prot-tyrosine_phosphatase-like"/>
</dbReference>
<sequence length="152" mass="17728">MSHNCLENIYNYLKISDKIATAGQPSIEDFLHIKQAGYQVVVNLAFKDSSDALTKEQDIVEALGMQYVHIPVIWENPKEENFQDFIQIVKTKADQKLFVHCVANKRVSAFIYLYRRCIEGMDDQTAKQDLDKIWIPNQVWQQFIQEVVSKFQ</sequence>
<dbReference type="CDD" id="cd14503">
    <property type="entry name" value="PTP-bact"/>
    <property type="match status" value="1"/>
</dbReference>
<evidence type="ECO:0000313" key="3">
    <source>
        <dbReference type="Proteomes" id="UP000620559"/>
    </source>
</evidence>
<feature type="domain" description="DSP-PTPase phosphatase fused to NAD+ Kinase" evidence="1">
    <location>
        <begin position="21"/>
        <end position="125"/>
    </location>
</feature>
<keyword evidence="3" id="KW-1185">Reference proteome</keyword>
<dbReference type="Gene3D" id="3.90.190.10">
    <property type="entry name" value="Protein tyrosine phosphatase superfamily"/>
    <property type="match status" value="1"/>
</dbReference>
<dbReference type="AlphaFoldDB" id="A0A8J7F0Z3"/>
<accession>A0A8J7F0Z3</accession>
<name>A0A8J7F0Z3_9CYAN</name>
<evidence type="ECO:0000313" key="2">
    <source>
        <dbReference type="EMBL" id="MBE9211593.1"/>
    </source>
</evidence>